<dbReference type="PANTHER" id="PTHR43643:SF3">
    <property type="entry name" value="HISTIDINOL-PHOSPHATE AMINOTRANSFERASE"/>
    <property type="match status" value="1"/>
</dbReference>
<evidence type="ECO:0000313" key="7">
    <source>
        <dbReference type="Proteomes" id="UP001626549"/>
    </source>
</evidence>
<proteinExistence type="inferred from homology"/>
<dbReference type="InterPro" id="IPR015424">
    <property type="entry name" value="PyrdxlP-dep_Trfase"/>
</dbReference>
<keyword evidence="3 6" id="KW-0808">Transferase</keyword>
<name>A0ABZ0IBI2_9GAMM</name>
<gene>
    <name evidence="6" type="ORF">R0137_16090</name>
</gene>
<keyword evidence="2 6" id="KW-0032">Aminotransferase</keyword>
<feature type="domain" description="Aminotransferase class I/classII large" evidence="5">
    <location>
        <begin position="51"/>
        <end position="375"/>
    </location>
</feature>
<accession>A0ABZ0IBI2</accession>
<evidence type="ECO:0000256" key="1">
    <source>
        <dbReference type="ARBA" id="ARBA00007970"/>
    </source>
</evidence>
<keyword evidence="4" id="KW-0663">Pyridoxal phosphate</keyword>
<dbReference type="PANTHER" id="PTHR43643">
    <property type="entry name" value="HISTIDINOL-PHOSPHATE AMINOTRANSFERASE 2"/>
    <property type="match status" value="1"/>
</dbReference>
<dbReference type="EMBL" id="CP136865">
    <property type="protein sequence ID" value="WOJ96746.1"/>
    <property type="molecule type" value="Genomic_DNA"/>
</dbReference>
<dbReference type="InterPro" id="IPR015421">
    <property type="entry name" value="PyrdxlP-dep_Trfase_major"/>
</dbReference>
<evidence type="ECO:0000313" key="6">
    <source>
        <dbReference type="EMBL" id="WOJ96746.1"/>
    </source>
</evidence>
<keyword evidence="7" id="KW-1185">Reference proteome</keyword>
<sequence>MTADFNRRKFLFGAAGALAVATAGKQGIAMADSAPKMTRLKPAYGPAAGIAKLNANENPYGPSKAALAAIQEASVSGAYYVNESARALQAMIAERHGVDPEYVALSSGSSGALVACAVSAGQSGNILGPDLFWDTTSKSVEQQGIAEITRLPKTPGLEIDLQAMYESIDDSIAMVQVVNPNNPTGLLMDPVALRAFCKKASAKATVLVDEAYNELTDMPEENTMVPLIKEGYDIIVARTFSKIYGLAGMRVGYIIAAPDKIKAMSRYGIGWYGLNQAGLAAAVASYEDQVFMDASRAKIREGREMVYAALKENGLSGLPSQTNFIFADLGSINAQTFREEMEKESVLIRGIYRDYTNWSRVSMGRLEHVQMYVDALPKVLSRLS</sequence>
<dbReference type="CDD" id="cd00609">
    <property type="entry name" value="AAT_like"/>
    <property type="match status" value="1"/>
</dbReference>
<dbReference type="InterPro" id="IPR015422">
    <property type="entry name" value="PyrdxlP-dep_Trfase_small"/>
</dbReference>
<comment type="similarity">
    <text evidence="1">Belongs to the class-II pyridoxal-phosphate-dependent aminotransferase family. Histidinol-phosphate aminotransferase subfamily.</text>
</comment>
<dbReference type="EC" id="2.6.1.9" evidence="6"/>
<evidence type="ECO:0000256" key="4">
    <source>
        <dbReference type="ARBA" id="ARBA00022898"/>
    </source>
</evidence>
<dbReference type="Proteomes" id="UP001626549">
    <property type="component" value="Chromosome"/>
</dbReference>
<dbReference type="InterPro" id="IPR050106">
    <property type="entry name" value="HistidinolP_aminotransfase"/>
</dbReference>
<reference evidence="6 7" key="1">
    <citation type="submission" date="2023-10" db="EMBL/GenBank/DDBJ databases">
        <title>Two novel species belonging to the OM43/NOR5 clade.</title>
        <authorList>
            <person name="Park M."/>
        </authorList>
    </citation>
    <scope>NUCLEOTIDE SEQUENCE [LARGE SCALE GENOMIC DNA]</scope>
    <source>
        <strain evidence="6 7">IMCC45268</strain>
    </source>
</reference>
<dbReference type="Gene3D" id="3.90.1150.10">
    <property type="entry name" value="Aspartate Aminotransferase, domain 1"/>
    <property type="match status" value="1"/>
</dbReference>
<evidence type="ECO:0000256" key="2">
    <source>
        <dbReference type="ARBA" id="ARBA00022576"/>
    </source>
</evidence>
<dbReference type="PROSITE" id="PS51318">
    <property type="entry name" value="TAT"/>
    <property type="match status" value="1"/>
</dbReference>
<organism evidence="6 7">
    <name type="scientific">Congregibacter brevis</name>
    <dbReference type="NCBI Taxonomy" id="3081201"/>
    <lineage>
        <taxon>Bacteria</taxon>
        <taxon>Pseudomonadati</taxon>
        <taxon>Pseudomonadota</taxon>
        <taxon>Gammaproteobacteria</taxon>
        <taxon>Cellvibrionales</taxon>
        <taxon>Halieaceae</taxon>
        <taxon>Congregibacter</taxon>
    </lineage>
</organism>
<evidence type="ECO:0000259" key="5">
    <source>
        <dbReference type="Pfam" id="PF00155"/>
    </source>
</evidence>
<dbReference type="RefSeq" id="WP_407327415.1">
    <property type="nucleotide sequence ID" value="NZ_CP136865.1"/>
</dbReference>
<dbReference type="SUPFAM" id="SSF53383">
    <property type="entry name" value="PLP-dependent transferases"/>
    <property type="match status" value="1"/>
</dbReference>
<evidence type="ECO:0000256" key="3">
    <source>
        <dbReference type="ARBA" id="ARBA00022679"/>
    </source>
</evidence>
<dbReference type="InterPro" id="IPR004839">
    <property type="entry name" value="Aminotransferase_I/II_large"/>
</dbReference>
<dbReference type="Gene3D" id="3.40.640.10">
    <property type="entry name" value="Type I PLP-dependent aspartate aminotransferase-like (Major domain)"/>
    <property type="match status" value="1"/>
</dbReference>
<dbReference type="GO" id="GO:0004400">
    <property type="term" value="F:histidinol-phosphate transaminase activity"/>
    <property type="evidence" value="ECO:0007669"/>
    <property type="project" value="UniProtKB-EC"/>
</dbReference>
<dbReference type="Pfam" id="PF00155">
    <property type="entry name" value="Aminotran_1_2"/>
    <property type="match status" value="1"/>
</dbReference>
<protein>
    <submittedName>
        <fullName evidence="6">Histidinol-phosphate transaminase</fullName>
        <ecNumber evidence="6">2.6.1.9</ecNumber>
    </submittedName>
</protein>
<dbReference type="InterPro" id="IPR006311">
    <property type="entry name" value="TAT_signal"/>
</dbReference>